<dbReference type="Proteomes" id="UP001207440">
    <property type="component" value="Unassembled WGS sequence"/>
</dbReference>
<dbReference type="Proteomes" id="UP000189883">
    <property type="component" value="Chromosome"/>
</dbReference>
<dbReference type="Gene3D" id="3.90.226.10">
    <property type="entry name" value="2-enoyl-CoA Hydratase, Chain A, domain 1"/>
    <property type="match status" value="1"/>
</dbReference>
<dbReference type="GO" id="GO:0016836">
    <property type="term" value="F:hydro-lyase activity"/>
    <property type="evidence" value="ECO:0007669"/>
    <property type="project" value="UniProtKB-ARBA"/>
</dbReference>
<dbReference type="Gene3D" id="1.10.12.10">
    <property type="entry name" value="Lyase 2-enoyl-coa Hydratase, Chain A, domain 2"/>
    <property type="match status" value="1"/>
</dbReference>
<proteinExistence type="inferred from homology"/>
<keyword evidence="4" id="KW-0413">Isomerase</keyword>
<evidence type="ECO:0000313" key="5">
    <source>
        <dbReference type="EMBL" id="MCW0523324.1"/>
    </source>
</evidence>
<dbReference type="GO" id="GO:0016853">
    <property type="term" value="F:isomerase activity"/>
    <property type="evidence" value="ECO:0007669"/>
    <property type="project" value="UniProtKB-KW"/>
</dbReference>
<dbReference type="FunFam" id="1.10.12.10:FF:000001">
    <property type="entry name" value="Probable enoyl-CoA hydratase, mitochondrial"/>
    <property type="match status" value="1"/>
</dbReference>
<organism evidence="4 6">
    <name type="scientific">Riemerella anatipestifer</name>
    <name type="common">Moraxella anatipestifer</name>
    <dbReference type="NCBI Taxonomy" id="34085"/>
    <lineage>
        <taxon>Bacteria</taxon>
        <taxon>Pseudomonadati</taxon>
        <taxon>Bacteroidota</taxon>
        <taxon>Flavobacteriia</taxon>
        <taxon>Flavobacteriales</taxon>
        <taxon>Weeksellaceae</taxon>
        <taxon>Riemerella</taxon>
    </lineage>
</organism>
<evidence type="ECO:0000256" key="3">
    <source>
        <dbReference type="RuleBase" id="RU003707"/>
    </source>
</evidence>
<dbReference type="AlphaFoldDB" id="A0A1S7DTC1"/>
<dbReference type="EMBL" id="JAOZYT010000012">
    <property type="protein sequence ID" value="MCW0523324.1"/>
    <property type="molecule type" value="Genomic_DNA"/>
</dbReference>
<dbReference type="PANTHER" id="PTHR43684">
    <property type="match status" value="1"/>
</dbReference>
<dbReference type="InterPro" id="IPR014748">
    <property type="entry name" value="Enoyl-CoA_hydra_C"/>
</dbReference>
<dbReference type="PANTHER" id="PTHR43684:SF4">
    <property type="entry name" value="ENOYL-COA HYDRATASE_ISOMERASE FAMILY PROTEIN (AFU_ORTHOLOGUE AFUA_1G01890)"/>
    <property type="match status" value="1"/>
</dbReference>
<dbReference type="InterPro" id="IPR018376">
    <property type="entry name" value="Enoyl-CoA_hyd/isom_CS"/>
</dbReference>
<dbReference type="PROSITE" id="PS00166">
    <property type="entry name" value="ENOYL_COA_HYDRATASE"/>
    <property type="match status" value="1"/>
</dbReference>
<accession>A0A1S7DTC1</accession>
<reference evidence="4 6" key="1">
    <citation type="submission" date="2015-06" db="EMBL/GenBank/DDBJ databases">
        <title>R. anatipestifer strain HXb2 is the most virulent strain so far, and the genome sequence would help us uncover the pathogenesis.</title>
        <authorList>
            <person name="Hu Q."/>
            <person name="Qi J."/>
            <person name="Bo H."/>
            <person name="Liu G."/>
            <person name="Tao M."/>
            <person name="Ding Y."/>
            <person name="Xue Y."/>
        </authorList>
    </citation>
    <scope>NUCLEOTIDE SEQUENCE [LARGE SCALE GENOMIC DNA]</scope>
    <source>
        <strain evidence="4 6">HXb2</strain>
    </source>
</reference>
<evidence type="ECO:0000313" key="4">
    <source>
        <dbReference type="EMBL" id="AQY22373.1"/>
    </source>
</evidence>
<sequence>MYKLIDVDNHFEGKLQIAYINQPESFNSLNKVVLEELLHFIKACDADSSVRCIAISGKGKAFCSGQNLKEALDYKAEANEERFIQRIVIDYYNPLVKAIVYAKKPVIALVNGPAVGAGAMLALICDFAVASESAYFSLAFSNIGLVPDTAGTYYLPKLLGRSLASYLAFTGKKLSAKESLERGLVADVFSDVTFSEQSLQVLEHITHQPTVALGLTKKAFNKSYQNSLSEQLDLESILQQDAAETWDFQEGIAAFLEKRKPQYKGK</sequence>
<dbReference type="CDD" id="cd06558">
    <property type="entry name" value="crotonase-like"/>
    <property type="match status" value="1"/>
</dbReference>
<dbReference type="RefSeq" id="WP_064970838.1">
    <property type="nucleotide sequence ID" value="NZ_CP011859.1"/>
</dbReference>
<dbReference type="Pfam" id="PF00378">
    <property type="entry name" value="ECH_1"/>
    <property type="match status" value="1"/>
</dbReference>
<dbReference type="InterPro" id="IPR029045">
    <property type="entry name" value="ClpP/crotonase-like_dom_sf"/>
</dbReference>
<dbReference type="SUPFAM" id="SSF52096">
    <property type="entry name" value="ClpP/crotonase"/>
    <property type="match status" value="1"/>
</dbReference>
<evidence type="ECO:0000313" key="6">
    <source>
        <dbReference type="Proteomes" id="UP000189883"/>
    </source>
</evidence>
<name>A0A1S7DTC1_RIEAN</name>
<reference evidence="5" key="2">
    <citation type="submission" date="2022-10" db="EMBL/GenBank/DDBJ databases">
        <title>Sifting through the core-genome to identify putative cross-protective antigens against Riemerella anatipestifer.</title>
        <authorList>
            <person name="Zheng X."/>
            <person name="Zhang W."/>
        </authorList>
    </citation>
    <scope>NUCLEOTIDE SEQUENCE</scope>
    <source>
        <strain evidence="5">ZWRA178</strain>
    </source>
</reference>
<protein>
    <submittedName>
        <fullName evidence="4">1,2-epoxyphenylacetyl-CoA isomerase</fullName>
    </submittedName>
    <submittedName>
        <fullName evidence="5">Enoyl-CoA hydratase-related protein</fullName>
    </submittedName>
</protein>
<keyword evidence="2" id="KW-0456">Lyase</keyword>
<comment type="similarity">
    <text evidence="1 3">Belongs to the enoyl-CoA hydratase/isomerase family.</text>
</comment>
<gene>
    <name evidence="4" type="primary">paaG</name>
    <name evidence="4" type="ORF">AB406_1427</name>
    <name evidence="5" type="ORF">OKE68_03190</name>
</gene>
<dbReference type="InterPro" id="IPR051053">
    <property type="entry name" value="ECH/Chromodomain_protein"/>
</dbReference>
<dbReference type="EMBL" id="CP011859">
    <property type="protein sequence ID" value="AQY22373.1"/>
    <property type="molecule type" value="Genomic_DNA"/>
</dbReference>
<evidence type="ECO:0000256" key="1">
    <source>
        <dbReference type="ARBA" id="ARBA00005254"/>
    </source>
</evidence>
<evidence type="ECO:0000256" key="2">
    <source>
        <dbReference type="ARBA" id="ARBA00023239"/>
    </source>
</evidence>
<dbReference type="InterPro" id="IPR001753">
    <property type="entry name" value="Enoyl-CoA_hydra/iso"/>
</dbReference>